<proteinExistence type="predicted"/>
<dbReference type="EMBL" id="BK032818">
    <property type="protein sequence ID" value="DAF61975.1"/>
    <property type="molecule type" value="Genomic_DNA"/>
</dbReference>
<protein>
    <submittedName>
        <fullName evidence="2">Uncharacterized protein</fullName>
    </submittedName>
</protein>
<organism evidence="2">
    <name type="scientific">Siphoviridae sp. ctP0x5</name>
    <dbReference type="NCBI Taxonomy" id="2827863"/>
    <lineage>
        <taxon>Viruses</taxon>
        <taxon>Duplodnaviria</taxon>
        <taxon>Heunggongvirae</taxon>
        <taxon>Uroviricota</taxon>
        <taxon>Caudoviricetes</taxon>
    </lineage>
</organism>
<evidence type="ECO:0000313" key="2">
    <source>
        <dbReference type="EMBL" id="DAF61975.1"/>
    </source>
</evidence>
<sequence length="30" mass="3161">MTDTSITFNPASSKSCSTQYLNVSSDDSSS</sequence>
<reference evidence="2" key="1">
    <citation type="journal article" date="2021" name="Proc. Natl. Acad. Sci. U.S.A.">
        <title>A Catalog of Tens of Thousands of Viruses from Human Metagenomes Reveals Hidden Associations with Chronic Diseases.</title>
        <authorList>
            <person name="Tisza M.J."/>
            <person name="Buck C.B."/>
        </authorList>
    </citation>
    <scope>NUCLEOTIDE SEQUENCE</scope>
    <source>
        <strain evidence="2">CtP0x5</strain>
    </source>
</reference>
<feature type="region of interest" description="Disordered" evidence="1">
    <location>
        <begin position="1"/>
        <end position="30"/>
    </location>
</feature>
<evidence type="ECO:0000256" key="1">
    <source>
        <dbReference type="SAM" id="MobiDB-lite"/>
    </source>
</evidence>
<name>A0A8S5TG66_9CAUD</name>
<accession>A0A8S5TG66</accession>